<dbReference type="InterPro" id="IPR039463">
    <property type="entry name" value="Sip3/Lam1_BAR"/>
</dbReference>
<protein>
    <recommendedName>
        <fullName evidence="10">Transcription factor SipA3</fullName>
    </recommendedName>
</protein>
<feature type="domain" description="PH" evidence="6">
    <location>
        <begin position="305"/>
        <end position="406"/>
    </location>
</feature>
<evidence type="ECO:0000256" key="1">
    <source>
        <dbReference type="ARBA" id="ARBA00004370"/>
    </source>
</evidence>
<keyword evidence="4" id="KW-0472">Membrane</keyword>
<dbReference type="FunFam" id="2.30.29.30:FF:000349">
    <property type="entry name" value="Transcription factor SipA3"/>
    <property type="match status" value="1"/>
</dbReference>
<evidence type="ECO:0000259" key="6">
    <source>
        <dbReference type="PROSITE" id="PS50003"/>
    </source>
</evidence>
<dbReference type="Pfam" id="PF16746">
    <property type="entry name" value="BAR_3"/>
    <property type="match status" value="1"/>
</dbReference>
<dbReference type="Gene3D" id="1.20.1270.60">
    <property type="entry name" value="Arfaptin homology (AH) domain/BAR domain"/>
    <property type="match status" value="1"/>
</dbReference>
<evidence type="ECO:0000256" key="5">
    <source>
        <dbReference type="SAM" id="MobiDB-lite"/>
    </source>
</evidence>
<feature type="region of interest" description="Disordered" evidence="5">
    <location>
        <begin position="643"/>
        <end position="662"/>
    </location>
</feature>
<name>A0A1V6S9Q0_9EURO</name>
<dbReference type="Proteomes" id="UP000191518">
    <property type="component" value="Unassembled WGS sequence"/>
</dbReference>
<comment type="subcellular location">
    <subcellularLocation>
        <location evidence="1">Membrane</location>
    </subcellularLocation>
</comment>
<evidence type="ECO:0000256" key="2">
    <source>
        <dbReference type="ARBA" id="ARBA00022692"/>
    </source>
</evidence>
<dbReference type="InterPro" id="IPR031968">
    <property type="entry name" value="VASt"/>
</dbReference>
<keyword evidence="9" id="KW-1185">Reference proteome</keyword>
<accession>A0A1V6S9Q0</accession>
<dbReference type="CDD" id="cd07609">
    <property type="entry name" value="BAR_SIP3_fungi"/>
    <property type="match status" value="1"/>
</dbReference>
<dbReference type="EMBL" id="MDYP01000003">
    <property type="protein sequence ID" value="OQE10772.1"/>
    <property type="molecule type" value="Genomic_DNA"/>
</dbReference>
<evidence type="ECO:0000259" key="7">
    <source>
        <dbReference type="PROSITE" id="PS51778"/>
    </source>
</evidence>
<dbReference type="STRING" id="29845.A0A1V6S9Q0"/>
<dbReference type="PANTHER" id="PTHR14248">
    <property type="entry name" value="CYCLIN Y, ISOFORM A"/>
    <property type="match status" value="1"/>
</dbReference>
<dbReference type="Pfam" id="PF00169">
    <property type="entry name" value="PH"/>
    <property type="match status" value="1"/>
</dbReference>
<dbReference type="SUPFAM" id="SSF50729">
    <property type="entry name" value="PH domain-like"/>
    <property type="match status" value="1"/>
</dbReference>
<feature type="region of interest" description="Disordered" evidence="5">
    <location>
        <begin position="434"/>
        <end position="506"/>
    </location>
</feature>
<evidence type="ECO:0000256" key="3">
    <source>
        <dbReference type="ARBA" id="ARBA00022989"/>
    </source>
</evidence>
<feature type="region of interest" description="Disordered" evidence="5">
    <location>
        <begin position="556"/>
        <end position="590"/>
    </location>
</feature>
<evidence type="ECO:0000313" key="9">
    <source>
        <dbReference type="Proteomes" id="UP000191518"/>
    </source>
</evidence>
<dbReference type="CDD" id="cd13280">
    <property type="entry name" value="PH_SIP3"/>
    <property type="match status" value="1"/>
</dbReference>
<dbReference type="GO" id="GO:0016020">
    <property type="term" value="C:membrane"/>
    <property type="evidence" value="ECO:0007669"/>
    <property type="project" value="UniProtKB-SubCell"/>
</dbReference>
<gene>
    <name evidence="8" type="ORF">PENVUL_c003G01151</name>
</gene>
<feature type="compositionally biased region" description="Basic and acidic residues" evidence="5">
    <location>
        <begin position="494"/>
        <end position="506"/>
    </location>
</feature>
<dbReference type="Pfam" id="PF16016">
    <property type="entry name" value="VASt"/>
    <property type="match status" value="1"/>
</dbReference>
<dbReference type="InterPro" id="IPR004148">
    <property type="entry name" value="BAR_dom"/>
</dbReference>
<dbReference type="PROSITE" id="PS51778">
    <property type="entry name" value="VAST"/>
    <property type="match status" value="1"/>
</dbReference>
<dbReference type="InterPro" id="IPR011993">
    <property type="entry name" value="PH-like_dom_sf"/>
</dbReference>
<proteinExistence type="predicted"/>
<evidence type="ECO:0000256" key="4">
    <source>
        <dbReference type="ARBA" id="ARBA00023136"/>
    </source>
</evidence>
<comment type="caution">
    <text evidence="8">The sequence shown here is derived from an EMBL/GenBank/DDBJ whole genome shotgun (WGS) entry which is preliminary data.</text>
</comment>
<dbReference type="OrthoDB" id="10070851at2759"/>
<evidence type="ECO:0008006" key="10">
    <source>
        <dbReference type="Google" id="ProtNLM"/>
    </source>
</evidence>
<sequence length="1402" mass="157484">MSNQAQIPLPQVGKLLSVVPVGLKEAALDSPTFRATTLHFSDQIDFIEKWLDGYAKAATKLSCELTTIESVVNNFLSYSTHPLVVSEAVIDHDYTLLAMRRCGEGSKDLWSGLIKTTRKMESLISEPIRDFINEDLRPLKEIRRNLEQTQKSYDYLQARYASQSKSKEASALREEAFQLHEAHKAYLKAAMDYSVQGPQVRNALDRLLVKVSCDQWREFREFHNHNSGSYLKWSHEMDRIKGWLHEMEGSEKSSKRELLSTRKHIEEAAELAARPSRELEDYSVSTVPYLGSRPISALNVSKEMRPEKQGWLYLRTLSGKPTRTVWVKRWAFLKHGIFGCLVQGSRTGGVEESERIGVLLCSIRPAAQEERRFCFQVKTKNNTILLQADNQKELMEWIGSFEAAKQKALENPTSTGLSVSGKVAVQDPAFSISQPPASEFAADPSDSLTPNAHDEPGGGDRSMTLPVPDRDGILMRNSTDIGSSRRPTGLDSESSAREHAREHTSRLIQKLDLHRKSNNAAPIPPSIPGPAGGIASLISASHNILPYSTTGAGALNVNDDSTNRGRSLSTVDEPGSSLAPATLANPPAPTSMSKAAVVVSNERGIGLGVSDSTGGMPSGMMANLWGSSNWGFMNKLQREHQIDGASDDTAEVPPSSTSTRPIAAQPDAAGALVAPRQQSGQRHRQTVSLDGDDVKLTQVALGIGHEYPSYYPQQLRIQDAQFRLLFPYVKRAEPLVLVFRATWSPNDQQEFPGRAYVTSRNIYFYSHHFGLVLTTSVSLESIKEVTAAPGRDCDFLFLHTIPPLGSDTPGRVTIKTFLEPLRLLQKRLNFLIQCSIAVEQLPLESLIKTLIKMNTGSPARNSSADSWEDLSSGLADIKHDGGRRTDLSRAEDIRLPIYIDKDLELNGGRTGRGRDVTKFRLPTQPVEYVPQGDLVLVTEKILDISPKALFHILFGDKSAVWQLLLHERQAREIKQGPWASTESRHLRRDFHYNIDTTDILGRTQENAISDYQIIDVLNDHLCYVITDKKTPWHLPFRRSFRLVSKVVITFQAKSKSKLAIYTKVEWLWSPYGLKNVIDKKASDDLEQDSLDLVDLVSDQVRRLGAHSRTKKAISIFGHVGRQSNVSQFSGAGPNPKLEPRKPRTQRAMHELLLETFLSFLETSVSFLMMWAFGVIRWSWKTVSAHKIILIMLATSGILNGYYSSRDSWDWWHERHAGNFMARLGVQPNLVMSKSIYMRDIDDAVANSTIWRGSGNTSDCFATFHEQTMRYSEMPLSLSTSGPRDALAKSAIKRFQQTRERLGMYRHNLLVAMRVVNSIEKEVIQTEWERWLREEIRRCRQVELLLGGEATEGDDSQTGRTDKAERVFAEHADNIKQWYEEYCSSCRMEQEQVIFNDHGDLFP</sequence>
<dbReference type="InterPro" id="IPR027267">
    <property type="entry name" value="AH/BAR_dom_sf"/>
</dbReference>
<dbReference type="SMART" id="SM00233">
    <property type="entry name" value="PH"/>
    <property type="match status" value="1"/>
</dbReference>
<dbReference type="SUPFAM" id="SSF103657">
    <property type="entry name" value="BAR/IMD domain-like"/>
    <property type="match status" value="1"/>
</dbReference>
<keyword evidence="2" id="KW-0812">Transmembrane</keyword>
<dbReference type="InterPro" id="IPR001849">
    <property type="entry name" value="PH_domain"/>
</dbReference>
<dbReference type="GO" id="GO:0005737">
    <property type="term" value="C:cytoplasm"/>
    <property type="evidence" value="ECO:0007669"/>
    <property type="project" value="InterPro"/>
</dbReference>
<keyword evidence="3" id="KW-1133">Transmembrane helix</keyword>
<dbReference type="Gene3D" id="2.30.29.30">
    <property type="entry name" value="Pleckstrin-homology domain (PH domain)/Phosphotyrosine-binding domain (PTB)"/>
    <property type="match status" value="1"/>
</dbReference>
<dbReference type="PROSITE" id="PS50003">
    <property type="entry name" value="PH_DOMAIN"/>
    <property type="match status" value="1"/>
</dbReference>
<feature type="compositionally biased region" description="Polar residues" evidence="5">
    <location>
        <begin position="476"/>
        <end position="486"/>
    </location>
</feature>
<evidence type="ECO:0000313" key="8">
    <source>
        <dbReference type="EMBL" id="OQE10772.1"/>
    </source>
</evidence>
<dbReference type="FunFam" id="1.20.1270.60:FF:000079">
    <property type="entry name" value="Transcription factor SipA3"/>
    <property type="match status" value="1"/>
</dbReference>
<feature type="compositionally biased region" description="Polar residues" evidence="5">
    <location>
        <begin position="558"/>
        <end position="570"/>
    </location>
</feature>
<dbReference type="InterPro" id="IPR042067">
    <property type="entry name" value="Sip3_PH"/>
</dbReference>
<feature type="domain" description="VASt" evidence="7">
    <location>
        <begin position="933"/>
        <end position="1104"/>
    </location>
</feature>
<organism evidence="8 9">
    <name type="scientific">Penicillium vulpinum</name>
    <dbReference type="NCBI Taxonomy" id="29845"/>
    <lineage>
        <taxon>Eukaryota</taxon>
        <taxon>Fungi</taxon>
        <taxon>Dikarya</taxon>
        <taxon>Ascomycota</taxon>
        <taxon>Pezizomycotina</taxon>
        <taxon>Eurotiomycetes</taxon>
        <taxon>Eurotiomycetidae</taxon>
        <taxon>Eurotiales</taxon>
        <taxon>Aspergillaceae</taxon>
        <taxon>Penicillium</taxon>
    </lineage>
</organism>
<reference evidence="9" key="1">
    <citation type="journal article" date="2017" name="Nat. Microbiol.">
        <title>Global analysis of biosynthetic gene clusters reveals vast potential of secondary metabolite production in Penicillium species.</title>
        <authorList>
            <person name="Nielsen J.C."/>
            <person name="Grijseels S."/>
            <person name="Prigent S."/>
            <person name="Ji B."/>
            <person name="Dainat J."/>
            <person name="Nielsen K.F."/>
            <person name="Frisvad J.C."/>
            <person name="Workman M."/>
            <person name="Nielsen J."/>
        </authorList>
    </citation>
    <scope>NUCLEOTIDE SEQUENCE [LARGE SCALE GENOMIC DNA]</scope>
    <source>
        <strain evidence="9">IBT 29486</strain>
    </source>
</reference>